<dbReference type="SUPFAM" id="SSF82051">
    <property type="entry name" value="Obg GTP-binding protein N-terminal domain"/>
    <property type="match status" value="1"/>
</dbReference>
<protein>
    <submittedName>
        <fullName evidence="8">Cilia- and flagella-associated protein 69-like isoform X1</fullName>
    </submittedName>
</protein>
<dbReference type="Gene3D" id="1.25.10.10">
    <property type="entry name" value="Leucine-rich Repeat Variant"/>
    <property type="match status" value="2"/>
</dbReference>
<proteinExistence type="predicted"/>
<dbReference type="InterPro" id="IPR048732">
    <property type="entry name" value="CFA69"/>
</dbReference>
<dbReference type="InterPro" id="IPR027417">
    <property type="entry name" value="P-loop_NTPase"/>
</dbReference>
<dbReference type="PANTHER" id="PTHR14716:SF0">
    <property type="entry name" value="CILIA- AND FLAGELLA-ASSOCIATED PROTEIN 69"/>
    <property type="match status" value="1"/>
</dbReference>
<dbReference type="InterPro" id="IPR016024">
    <property type="entry name" value="ARM-type_fold"/>
</dbReference>
<dbReference type="SUPFAM" id="SSF52540">
    <property type="entry name" value="P-loop containing nucleoside triphosphate hydrolases"/>
    <property type="match status" value="1"/>
</dbReference>
<dbReference type="PANTHER" id="PTHR14716">
    <property type="entry name" value="CILIA- AND FLAGELLA-ASSOCIATED PROTEIN 69"/>
    <property type="match status" value="1"/>
</dbReference>
<dbReference type="FunFam" id="3.40.50.300:FF:001339">
    <property type="entry name" value="Mitochondrial ribosome-associated GTPase 2"/>
    <property type="match status" value="1"/>
</dbReference>
<dbReference type="Pfam" id="PF21049">
    <property type="entry name" value="CFA69_ARM_rpt"/>
    <property type="match status" value="1"/>
</dbReference>
<dbReference type="Gene3D" id="2.70.210.12">
    <property type="entry name" value="GTP1/OBG domain"/>
    <property type="match status" value="1"/>
</dbReference>
<dbReference type="InterPro" id="IPR006073">
    <property type="entry name" value="GTP-bd"/>
</dbReference>
<dbReference type="GO" id="GO:0097730">
    <property type="term" value="C:non-motile cilium"/>
    <property type="evidence" value="ECO:0007669"/>
    <property type="project" value="TreeGrafter"/>
</dbReference>
<dbReference type="SUPFAM" id="SSF48371">
    <property type="entry name" value="ARM repeat"/>
    <property type="match status" value="2"/>
</dbReference>
<accession>A0A6J2IYT2</accession>
<dbReference type="InterPro" id="IPR031167">
    <property type="entry name" value="G_OBG"/>
</dbReference>
<dbReference type="PROSITE" id="PS51710">
    <property type="entry name" value="G_OBG"/>
    <property type="match status" value="1"/>
</dbReference>
<evidence type="ECO:0000256" key="3">
    <source>
        <dbReference type="ARBA" id="ARBA00023134"/>
    </source>
</evidence>
<dbReference type="GO" id="GO:0042254">
    <property type="term" value="P:ribosome biogenesis"/>
    <property type="evidence" value="ECO:0007669"/>
    <property type="project" value="UniProtKB-UniRule"/>
</dbReference>
<evidence type="ECO:0000256" key="1">
    <source>
        <dbReference type="ARBA" id="ARBA00022517"/>
    </source>
</evidence>
<dbReference type="GO" id="GO:0005525">
    <property type="term" value="F:GTP binding"/>
    <property type="evidence" value="ECO:0007669"/>
    <property type="project" value="UniProtKB-KW"/>
</dbReference>
<organism evidence="7 8">
    <name type="scientific">Pipra filicauda</name>
    <name type="common">Wire-tailed manakin</name>
    <dbReference type="NCBI Taxonomy" id="649802"/>
    <lineage>
        <taxon>Eukaryota</taxon>
        <taxon>Metazoa</taxon>
        <taxon>Chordata</taxon>
        <taxon>Craniata</taxon>
        <taxon>Vertebrata</taxon>
        <taxon>Euteleostomi</taxon>
        <taxon>Archelosauria</taxon>
        <taxon>Archosauria</taxon>
        <taxon>Dinosauria</taxon>
        <taxon>Saurischia</taxon>
        <taxon>Theropoda</taxon>
        <taxon>Coelurosauria</taxon>
        <taxon>Aves</taxon>
        <taxon>Neognathae</taxon>
        <taxon>Neoaves</taxon>
        <taxon>Telluraves</taxon>
        <taxon>Australaves</taxon>
        <taxon>Passeriformes</taxon>
        <taxon>Pipridae</taxon>
        <taxon>Pipra</taxon>
    </lineage>
</organism>
<dbReference type="GO" id="GO:0042048">
    <property type="term" value="P:olfactory behavior"/>
    <property type="evidence" value="ECO:0007669"/>
    <property type="project" value="TreeGrafter"/>
</dbReference>
<dbReference type="InterPro" id="IPR036726">
    <property type="entry name" value="GTP1_OBG_dom_sf"/>
</dbReference>
<dbReference type="Pfam" id="PF01018">
    <property type="entry name" value="GTP1_OBG"/>
    <property type="match status" value="1"/>
</dbReference>
<evidence type="ECO:0000259" key="5">
    <source>
        <dbReference type="PROSITE" id="PS51710"/>
    </source>
</evidence>
<evidence type="ECO:0000313" key="7">
    <source>
        <dbReference type="Proteomes" id="UP000504627"/>
    </source>
</evidence>
<dbReference type="InterPro" id="IPR006169">
    <property type="entry name" value="GTP1_OBG_dom"/>
</dbReference>
<feature type="domain" description="Obg" evidence="6">
    <location>
        <begin position="895"/>
        <end position="1030"/>
    </location>
</feature>
<dbReference type="InterPro" id="IPR048733">
    <property type="entry name" value="CFA69_ARM_dom"/>
</dbReference>
<sequence length="1255" mass="140466">MATARAAAGRHHVLPGRGRAPRPAGGPSLPGARPPAQRRGPVQESLGHRSGYTVKISGFGSRHQTTGRFGLYLEKEQLKTLKKVVKHFENGIPLKDLEQIIKILNLCSEKMKQQETFSEPLCELIKLFGLPFQKKKSSDEVNYSTKVSKCIAQLGYLMRVPSSQVRIQICKCVISFYKMELPGKLLSGYQPTSASYKIQMAELGGLAETLVLSLALVENQLTEKLWVLKALQHLSSSGANCRLMMKAQAASRLCLYLNSADPSGQLVFRSSHILWNLLENASKEEVVNQLSNLECVHALKEVFVDALHGFRHCDHQLRNDLLVIATLLAENPAVPMIESGFTKLLIVLATFNEVKIPNPLVEGLKLTYSYEDFEMKKLLFNIIEVLSKNPSAAQLLSENDVMPALLYYVKPNQKPGFYDWSAAQYEELQLHAIAVLAAVAPVLIDKYLSCQANTLLLVFLEWCIGQDPFFGQGNSFHGTGGRGNKLAQMRYSLRVLRIVASIYDDAVNLNLCDQGAISQLLDILRYAANKSKEKEDAILLEIQADTLFILSVLCENDLHRKEVFSYEGIGILIPLLKMDPKELCSGLGHSYLLFSALDCVWSCVIGCYIAEDHFLEKQGIFHLLDLLALKEKNLCNIILGILVEFCGNPKTTLHINTWRGEKAQTAASLLIQLWRQEELELGVRRDQHGRVVDMKRPIASSFQRQQKVIPVPASCPSFAIMEISENMRAKLYSLFCKLGFENLPGLSAEDFVTLAIIRRYIDFKVGEVWSEIRAELKEEFRPIMSDEDALERISKISEDIGKAVNTVQTQLIESQLHQEIQEENQTYRKIRATRKQREMINKSWENFLTRTSNYEALKKAKKLQEKAIDASRPKVKTQTGTVHSTDIEGLHTTYGNFIDDLRVYVRGGTGGMGHPRLGGEGGRGGDVWFVAQERMTLKGIKEKYPHKRFVAGTGANSSVRALKGEKGKDREVHVPPGISLVTDDGKQIGELNAAGERFLAARGGLGGSLATNFLPCKGQKRIIHLDLKLIADVGLVGFPNAGKSSLLSKISHAKPEIASYPFTTVQPELGKIMYADYKQISVADLPGLIEGAHVNRGMGHKFLKHIERTKQLLLVVDISGFQLSLKTQFRTAFETILLLTKELELYKEELVTKPALLAVNKMDLPCAKDNLNELMSQLQNPQDFLHLLEEEMIPANTLEFKEVIPVSTYTGEGIEELKACIRKSIDEEAERENEEYRKKKLLLLQTSQEEKMNGR</sequence>
<feature type="region of interest" description="Disordered" evidence="4">
    <location>
        <begin position="1"/>
        <end position="47"/>
    </location>
</feature>
<keyword evidence="1" id="KW-0690">Ribosome biogenesis</keyword>
<dbReference type="GO" id="GO:1990834">
    <property type="term" value="P:response to odorant"/>
    <property type="evidence" value="ECO:0007669"/>
    <property type="project" value="TreeGrafter"/>
</dbReference>
<dbReference type="CDD" id="cd01898">
    <property type="entry name" value="Obg"/>
    <property type="match status" value="1"/>
</dbReference>
<dbReference type="InterPro" id="IPR011989">
    <property type="entry name" value="ARM-like"/>
</dbReference>
<evidence type="ECO:0000256" key="2">
    <source>
        <dbReference type="ARBA" id="ARBA00022741"/>
    </source>
</evidence>
<dbReference type="InParanoid" id="A0A6J2IYT2"/>
<feature type="domain" description="OBG-type G" evidence="5">
    <location>
        <begin position="1031"/>
        <end position="1226"/>
    </location>
</feature>
<dbReference type="PRINTS" id="PR00326">
    <property type="entry name" value="GTP1OBG"/>
</dbReference>
<evidence type="ECO:0000259" key="6">
    <source>
        <dbReference type="PROSITE" id="PS51883"/>
    </source>
</evidence>
<evidence type="ECO:0000313" key="8">
    <source>
        <dbReference type="RefSeq" id="XP_027604992.1"/>
    </source>
</evidence>
<name>A0A6J2IYT2_9PASS</name>
<dbReference type="Proteomes" id="UP000504627">
    <property type="component" value="Unplaced"/>
</dbReference>
<dbReference type="GO" id="GO:1902093">
    <property type="term" value="P:positive regulation of flagellated sperm motility"/>
    <property type="evidence" value="ECO:0007669"/>
    <property type="project" value="TreeGrafter"/>
</dbReference>
<dbReference type="AlphaFoldDB" id="A0A6J2IYT2"/>
<evidence type="ECO:0000256" key="4">
    <source>
        <dbReference type="SAM" id="MobiDB-lite"/>
    </source>
</evidence>
<dbReference type="GeneID" id="114002847"/>
<reference evidence="8" key="1">
    <citation type="submission" date="2025-08" db="UniProtKB">
        <authorList>
            <consortium name="RefSeq"/>
        </authorList>
    </citation>
    <scope>IDENTIFICATION</scope>
    <source>
        <tissue evidence="8">Muscle</tissue>
    </source>
</reference>
<dbReference type="RefSeq" id="XP_027604992.1">
    <property type="nucleotide sequence ID" value="XM_027749191.2"/>
</dbReference>
<dbReference type="Pfam" id="PF01926">
    <property type="entry name" value="MMR_HSR1"/>
    <property type="match status" value="1"/>
</dbReference>
<gene>
    <name evidence="8" type="primary">LOC114002847</name>
</gene>
<dbReference type="PROSITE" id="PS51883">
    <property type="entry name" value="OBG"/>
    <property type="match status" value="1"/>
</dbReference>
<dbReference type="Gene3D" id="3.40.50.300">
    <property type="entry name" value="P-loop containing nucleotide triphosphate hydrolases"/>
    <property type="match status" value="1"/>
</dbReference>
<keyword evidence="2" id="KW-0547">Nucleotide-binding</keyword>
<dbReference type="GO" id="GO:0097225">
    <property type="term" value="C:sperm midpiece"/>
    <property type="evidence" value="ECO:0007669"/>
    <property type="project" value="TreeGrafter"/>
</dbReference>
<keyword evidence="3" id="KW-0342">GTP-binding</keyword>
<keyword evidence="7" id="KW-1185">Reference proteome</keyword>
<feature type="compositionally biased region" description="Low complexity" evidence="4">
    <location>
        <begin position="15"/>
        <end position="40"/>
    </location>
</feature>